<dbReference type="EMBL" id="PEZY01000011">
    <property type="protein sequence ID" value="PIS06083.1"/>
    <property type="molecule type" value="Genomic_DNA"/>
</dbReference>
<name>A0A2H0W3Z0_9BACT</name>
<dbReference type="AlphaFoldDB" id="A0A2H0W3Z0"/>
<feature type="domain" description="Methyltransferase FkbM" evidence="1">
    <location>
        <begin position="62"/>
        <end position="202"/>
    </location>
</feature>
<dbReference type="Proteomes" id="UP000229056">
    <property type="component" value="Unassembled WGS sequence"/>
</dbReference>
<sequence>MIRTQIKKLIIACVNIQAKIQNFFFPDSFIWKWKLSYLFEYYEHETTLFLKRNIKPGMVVVDVGANIGYYTRLLSRLVGEEGTVYAFEADVENFSILQKNTRHLKNVYVYNTAVSDKVGQVSFYHIIGATGTHSLLPSENSEERKVPSISLDSFFANKEDKPELIKVDVEGAEPSVFKGMQKVLKSCPTVIFEYQPKENTPFLESIIKQYTVCAINSFGSLVPFSQLVFRKGKQLYANVVLIHPE</sequence>
<dbReference type="PANTHER" id="PTHR34203:SF15">
    <property type="entry name" value="SLL1173 PROTEIN"/>
    <property type="match status" value="1"/>
</dbReference>
<protein>
    <recommendedName>
        <fullName evidence="1">Methyltransferase FkbM domain-containing protein</fullName>
    </recommendedName>
</protein>
<gene>
    <name evidence="2" type="ORF">COT80_02605</name>
</gene>
<dbReference type="PANTHER" id="PTHR34203">
    <property type="entry name" value="METHYLTRANSFERASE, FKBM FAMILY PROTEIN"/>
    <property type="match status" value="1"/>
</dbReference>
<dbReference type="InterPro" id="IPR006342">
    <property type="entry name" value="FkbM_mtfrase"/>
</dbReference>
<accession>A0A2H0W3Z0</accession>
<proteinExistence type="predicted"/>
<dbReference type="NCBIfam" id="TIGR01444">
    <property type="entry name" value="fkbM_fam"/>
    <property type="match status" value="1"/>
</dbReference>
<organism evidence="2 3">
    <name type="scientific">Candidatus Buchananbacteria bacterium CG10_big_fil_rev_8_21_14_0_10_33_19</name>
    <dbReference type="NCBI Taxonomy" id="1974525"/>
    <lineage>
        <taxon>Bacteria</taxon>
        <taxon>Candidatus Buchananiibacteriota</taxon>
    </lineage>
</organism>
<comment type="caution">
    <text evidence="2">The sequence shown here is derived from an EMBL/GenBank/DDBJ whole genome shotgun (WGS) entry which is preliminary data.</text>
</comment>
<dbReference type="Pfam" id="PF05050">
    <property type="entry name" value="Methyltransf_21"/>
    <property type="match status" value="1"/>
</dbReference>
<dbReference type="InterPro" id="IPR029063">
    <property type="entry name" value="SAM-dependent_MTases_sf"/>
</dbReference>
<reference evidence="3" key="1">
    <citation type="submission" date="2017-09" db="EMBL/GenBank/DDBJ databases">
        <title>Depth-based differentiation of microbial function through sediment-hosted aquifers and enrichment of novel symbionts in the deep terrestrial subsurface.</title>
        <authorList>
            <person name="Probst A.J."/>
            <person name="Ladd B."/>
            <person name="Jarett J.K."/>
            <person name="Geller-Mcgrath D.E."/>
            <person name="Sieber C.M.K."/>
            <person name="Emerson J.B."/>
            <person name="Anantharaman K."/>
            <person name="Thomas B.C."/>
            <person name="Malmstrom R."/>
            <person name="Stieglmeier M."/>
            <person name="Klingl A."/>
            <person name="Woyke T."/>
            <person name="Ryan C.M."/>
            <person name="Banfield J.F."/>
        </authorList>
    </citation>
    <scope>NUCLEOTIDE SEQUENCE [LARGE SCALE GENOMIC DNA]</scope>
</reference>
<evidence type="ECO:0000313" key="3">
    <source>
        <dbReference type="Proteomes" id="UP000229056"/>
    </source>
</evidence>
<evidence type="ECO:0000259" key="1">
    <source>
        <dbReference type="Pfam" id="PF05050"/>
    </source>
</evidence>
<dbReference type="Gene3D" id="3.40.50.150">
    <property type="entry name" value="Vaccinia Virus protein VP39"/>
    <property type="match status" value="1"/>
</dbReference>
<dbReference type="InterPro" id="IPR052514">
    <property type="entry name" value="SAM-dependent_MTase"/>
</dbReference>
<evidence type="ECO:0000313" key="2">
    <source>
        <dbReference type="EMBL" id="PIS06083.1"/>
    </source>
</evidence>
<dbReference type="SUPFAM" id="SSF53335">
    <property type="entry name" value="S-adenosyl-L-methionine-dependent methyltransferases"/>
    <property type="match status" value="1"/>
</dbReference>